<organism evidence="1 2">
    <name type="scientific">Methanobrevibacter cuticularis</name>
    <dbReference type="NCBI Taxonomy" id="47311"/>
    <lineage>
        <taxon>Archaea</taxon>
        <taxon>Methanobacteriati</taxon>
        <taxon>Methanobacteriota</taxon>
        <taxon>Methanomada group</taxon>
        <taxon>Methanobacteria</taxon>
        <taxon>Methanobacteriales</taxon>
        <taxon>Methanobacteriaceae</taxon>
        <taxon>Methanobrevibacter</taxon>
    </lineage>
</organism>
<dbReference type="Pfam" id="PF09218">
    <property type="entry name" value="EhaM"/>
    <property type="match status" value="1"/>
</dbReference>
<dbReference type="InterPro" id="IPR036606">
    <property type="entry name" value="EhaM-like_sf"/>
</dbReference>
<dbReference type="Gene3D" id="1.10.3070.10">
    <property type="entry name" value="EhaM-like"/>
    <property type="match status" value="1"/>
</dbReference>
<evidence type="ECO:0000313" key="2">
    <source>
        <dbReference type="Proteomes" id="UP000077275"/>
    </source>
</evidence>
<dbReference type="SUPFAM" id="SSF101332">
    <property type="entry name" value="Hypothetical protein MTH393"/>
    <property type="match status" value="1"/>
</dbReference>
<dbReference type="AlphaFoldDB" id="A0A166EFB2"/>
<dbReference type="STRING" id="47311.MBCUT_07380"/>
<gene>
    <name evidence="1" type="ORF">MBCUT_07380</name>
</gene>
<evidence type="ECO:0000313" key="1">
    <source>
        <dbReference type="EMBL" id="KZX16584.1"/>
    </source>
</evidence>
<dbReference type="InterPro" id="IPR012056">
    <property type="entry name" value="NiFe_EhaM"/>
</dbReference>
<keyword evidence="2" id="KW-1185">Reference proteome</keyword>
<dbReference type="EMBL" id="LWMW01000089">
    <property type="protein sequence ID" value="KZX16584.1"/>
    <property type="molecule type" value="Genomic_DNA"/>
</dbReference>
<proteinExistence type="predicted"/>
<dbReference type="PATRIC" id="fig|47311.3.peg.819"/>
<dbReference type="Proteomes" id="UP000077275">
    <property type="component" value="Unassembled WGS sequence"/>
</dbReference>
<reference evidence="1 2" key="1">
    <citation type="submission" date="2016-04" db="EMBL/GenBank/DDBJ databases">
        <title>Genome sequence of Methanobrevibacter cuticularis DSM 11139.</title>
        <authorList>
            <person name="Poehlein A."/>
            <person name="Seedorf H."/>
            <person name="Daniel R."/>
        </authorList>
    </citation>
    <scope>NUCLEOTIDE SEQUENCE [LARGE SCALE GENOMIC DNA]</scope>
    <source>
        <strain evidence="1 2">DSM 11139</strain>
    </source>
</reference>
<sequence>MDEDKELLEKMKLRILRSFKWKEDVVNPLAIELEITNEDMEKILMNKLDMSSLEALHATFESARPHCLSEKLHADLRLCWLCDVMDLLSIEEADEIKIKLVKEIIGGKDYKEALTLGKKQILTLLQE</sequence>
<protein>
    <submittedName>
        <fullName evidence="1">Uncharacterized protein</fullName>
    </submittedName>
</protein>
<accession>A0A166EFB2</accession>
<name>A0A166EFB2_9EURY</name>
<comment type="caution">
    <text evidence="1">The sequence shown here is derived from an EMBL/GenBank/DDBJ whole genome shotgun (WGS) entry which is preliminary data.</text>
</comment>